<dbReference type="EMBL" id="CP066832">
    <property type="protein sequence ID" value="QQM47372.1"/>
    <property type="molecule type" value="Genomic_DNA"/>
</dbReference>
<organism evidence="1 2">
    <name type="scientific">Streptomyces liliifuscus</name>
    <dbReference type="NCBI Taxonomy" id="2797636"/>
    <lineage>
        <taxon>Bacteria</taxon>
        <taxon>Bacillati</taxon>
        <taxon>Actinomycetota</taxon>
        <taxon>Actinomycetes</taxon>
        <taxon>Kitasatosporales</taxon>
        <taxon>Streptomycetaceae</taxon>
        <taxon>Streptomyces</taxon>
    </lineage>
</organism>
<protein>
    <submittedName>
        <fullName evidence="1">Uncharacterized protein</fullName>
    </submittedName>
</protein>
<name>A0A7T7L6I8_9ACTN</name>
<geneLocation type="plasmid" evidence="1 2">
    <name>unnamed1</name>
</geneLocation>
<sequence>MPRDLHPLSAAPPSHDLASDMVASVLADIEYRLGEQQGWDLPPRLFMLRLRPPRVEVEFIPEVVWNPVGINPADALRHHAEALPPVPSLLVPGEVHEDSVFAVGFMFEGWNKPKNVQLPPELRMLRDSGERVNHLLPGRQEVRIVHAVDLNQRAVHIVRARGGQPRLSVAGREGAPELEGTIPVALGRFVHALNSGPGQQTEHPAPRAQM</sequence>
<dbReference type="Proteomes" id="UP000595636">
    <property type="component" value="Plasmid unnamed1"/>
</dbReference>
<dbReference type="KEGG" id="slf:JEQ17_48200"/>
<proteinExistence type="predicted"/>
<keyword evidence="2" id="KW-1185">Reference proteome</keyword>
<accession>A0A7T7L6I8</accession>
<reference evidence="1 2" key="1">
    <citation type="submission" date="2020-12" db="EMBL/GenBank/DDBJ databases">
        <title>A novel species.</title>
        <authorList>
            <person name="Li K."/>
        </authorList>
    </citation>
    <scope>NUCLEOTIDE SEQUENCE [LARGE SCALE GENOMIC DNA]</scope>
    <source>
        <strain evidence="1 2">ZYC-3</strain>
        <plasmid evidence="1 2">unnamed1</plasmid>
    </source>
</reference>
<evidence type="ECO:0000313" key="1">
    <source>
        <dbReference type="EMBL" id="QQM47372.1"/>
    </source>
</evidence>
<dbReference type="RefSeq" id="WP_200402150.1">
    <property type="nucleotide sequence ID" value="NZ_CP066832.1"/>
</dbReference>
<dbReference type="AlphaFoldDB" id="A0A7T7L6I8"/>
<evidence type="ECO:0000313" key="2">
    <source>
        <dbReference type="Proteomes" id="UP000595636"/>
    </source>
</evidence>
<keyword evidence="1" id="KW-0614">Plasmid</keyword>
<gene>
    <name evidence="1" type="ORF">JEQ17_48200</name>
</gene>